<dbReference type="Proteomes" id="UP000830236">
    <property type="component" value="Chromosome"/>
</dbReference>
<dbReference type="SUPFAM" id="SSF54534">
    <property type="entry name" value="FKBP-like"/>
    <property type="match status" value="1"/>
</dbReference>
<keyword evidence="7" id="KW-0732">Signal</keyword>
<evidence type="ECO:0000313" key="9">
    <source>
        <dbReference type="EMBL" id="UQF80383.1"/>
    </source>
</evidence>
<feature type="domain" description="PPIase FKBP-type" evidence="8">
    <location>
        <begin position="102"/>
        <end position="188"/>
    </location>
</feature>
<dbReference type="PROSITE" id="PS51257">
    <property type="entry name" value="PROKAR_LIPOPROTEIN"/>
    <property type="match status" value="1"/>
</dbReference>
<dbReference type="EMBL" id="CP097095">
    <property type="protein sequence ID" value="UQF80383.1"/>
    <property type="molecule type" value="Genomic_DNA"/>
</dbReference>
<dbReference type="PANTHER" id="PTHR43811">
    <property type="entry name" value="FKBP-TYPE PEPTIDYL-PROLYL CIS-TRANS ISOMERASE FKPA"/>
    <property type="match status" value="1"/>
</dbReference>
<comment type="similarity">
    <text evidence="2">Belongs to the FKBP-type PPIase family.</text>
</comment>
<feature type="chain" id="PRO_5039196854" description="peptidylprolyl isomerase" evidence="7">
    <location>
        <begin position="21"/>
        <end position="333"/>
    </location>
</feature>
<evidence type="ECO:0000256" key="3">
    <source>
        <dbReference type="ARBA" id="ARBA00013194"/>
    </source>
</evidence>
<dbReference type="InterPro" id="IPR046357">
    <property type="entry name" value="PPIase_dom_sf"/>
</dbReference>
<evidence type="ECO:0000256" key="7">
    <source>
        <dbReference type="SAM" id="SignalP"/>
    </source>
</evidence>
<evidence type="ECO:0000313" key="10">
    <source>
        <dbReference type="Proteomes" id="UP000830236"/>
    </source>
</evidence>
<evidence type="ECO:0000256" key="6">
    <source>
        <dbReference type="PROSITE-ProRule" id="PRU00277"/>
    </source>
</evidence>
<reference evidence="9" key="1">
    <citation type="submission" date="2022-05" db="EMBL/GenBank/DDBJ databases">
        <title>Using nanopore sequencing to obtain complete genomes from saliva samples.</title>
        <authorList>
            <person name="Baker J.L."/>
        </authorList>
    </citation>
    <scope>NUCLEOTIDE SEQUENCE</scope>
    <source>
        <strain evidence="9">JCVI-JB-Ag32</strain>
    </source>
</reference>
<dbReference type="GO" id="GO:0003755">
    <property type="term" value="F:peptidyl-prolyl cis-trans isomerase activity"/>
    <property type="evidence" value="ECO:0007669"/>
    <property type="project" value="UniProtKB-KW"/>
</dbReference>
<evidence type="ECO:0000256" key="2">
    <source>
        <dbReference type="ARBA" id="ARBA00006577"/>
    </source>
</evidence>
<proteinExistence type="inferred from homology"/>
<dbReference type="Gene3D" id="3.10.50.40">
    <property type="match status" value="1"/>
</dbReference>
<dbReference type="PROSITE" id="PS50059">
    <property type="entry name" value="FKBP_PPIASE"/>
    <property type="match status" value="1"/>
</dbReference>
<dbReference type="Pfam" id="PF00254">
    <property type="entry name" value="FKBP_C"/>
    <property type="match status" value="1"/>
</dbReference>
<name>A0A9E7AR00_9ACTO</name>
<sequence>MRRSLTAAAALLLAASLGLAGCSGDGKKSAKAAATPASAATKQEKVDCSKLKIDTDSKALPTIGQPSSNKAPAITWVKGAKAPTNLTVKTIKAGSGAAVAADSNVAANYSGWKWDSATTFDSSFERGSATRFSLNGVIDGWRCGLLGHKVGDVLEISIPGKLAYGDKPANPQAPAGTLVFYVELTDALSTAQISAASKDATPVEGATEELEKNGITVTGKLGQAPSITIKAGISAPTSAKLITLASGNGEKLTDTDTALGYMAMATWDGNKRSSWTESSPQPVQMSVSQIKQLVDLSGIPVGSRVVIILPPQASSQGGRTTPAAVYVFDIAAK</sequence>
<keyword evidence="5 6" id="KW-0413">Isomerase</keyword>
<dbReference type="EC" id="5.2.1.8" evidence="3 6"/>
<feature type="signal peptide" evidence="7">
    <location>
        <begin position="1"/>
        <end position="20"/>
    </location>
</feature>
<dbReference type="KEGG" id="agh:M3I41_03695"/>
<evidence type="ECO:0000259" key="8">
    <source>
        <dbReference type="PROSITE" id="PS50059"/>
    </source>
</evidence>
<evidence type="ECO:0000256" key="4">
    <source>
        <dbReference type="ARBA" id="ARBA00023110"/>
    </source>
</evidence>
<dbReference type="PANTHER" id="PTHR43811:SF19">
    <property type="entry name" value="39 KDA FK506-BINDING NUCLEAR PROTEIN"/>
    <property type="match status" value="1"/>
</dbReference>
<accession>A0A9E7AR00</accession>
<protein>
    <recommendedName>
        <fullName evidence="3 6">peptidylprolyl isomerase</fullName>
        <ecNumber evidence="3 6">5.2.1.8</ecNumber>
    </recommendedName>
</protein>
<keyword evidence="4 6" id="KW-0697">Rotamase</keyword>
<dbReference type="AlphaFoldDB" id="A0A9E7AR00"/>
<evidence type="ECO:0000256" key="5">
    <source>
        <dbReference type="ARBA" id="ARBA00023235"/>
    </source>
</evidence>
<gene>
    <name evidence="9" type="ORF">M3I41_03695</name>
</gene>
<dbReference type="InterPro" id="IPR001179">
    <property type="entry name" value="PPIase_FKBP_dom"/>
</dbReference>
<evidence type="ECO:0000256" key="1">
    <source>
        <dbReference type="ARBA" id="ARBA00000971"/>
    </source>
</evidence>
<organism evidence="9 10">
    <name type="scientific">Actinomyces graevenitzii</name>
    <dbReference type="NCBI Taxonomy" id="55565"/>
    <lineage>
        <taxon>Bacteria</taxon>
        <taxon>Bacillati</taxon>
        <taxon>Actinomycetota</taxon>
        <taxon>Actinomycetes</taxon>
        <taxon>Actinomycetales</taxon>
        <taxon>Actinomycetaceae</taxon>
        <taxon>Actinomyces</taxon>
    </lineage>
</organism>
<comment type="catalytic activity">
    <reaction evidence="1 6">
        <text>[protein]-peptidylproline (omega=180) = [protein]-peptidylproline (omega=0)</text>
        <dbReference type="Rhea" id="RHEA:16237"/>
        <dbReference type="Rhea" id="RHEA-COMP:10747"/>
        <dbReference type="Rhea" id="RHEA-COMP:10748"/>
        <dbReference type="ChEBI" id="CHEBI:83833"/>
        <dbReference type="ChEBI" id="CHEBI:83834"/>
        <dbReference type="EC" id="5.2.1.8"/>
    </reaction>
</comment>